<proteinExistence type="inferred from homology"/>
<comment type="catalytic activity">
    <reaction evidence="4">
        <text>a (3R)-hydroxyacyl-[ACP] + NADP(+) = a 3-oxoacyl-[ACP] + NADPH + H(+)</text>
        <dbReference type="Rhea" id="RHEA:17397"/>
        <dbReference type="Rhea" id="RHEA-COMP:9916"/>
        <dbReference type="Rhea" id="RHEA-COMP:9945"/>
        <dbReference type="ChEBI" id="CHEBI:15378"/>
        <dbReference type="ChEBI" id="CHEBI:57783"/>
        <dbReference type="ChEBI" id="CHEBI:58349"/>
        <dbReference type="ChEBI" id="CHEBI:78776"/>
        <dbReference type="ChEBI" id="CHEBI:78827"/>
        <dbReference type="EC" id="1.1.1.100"/>
    </reaction>
</comment>
<gene>
    <name evidence="5" type="ORF">EVG20_g954</name>
</gene>
<dbReference type="OrthoDB" id="498125at2759"/>
<dbReference type="SUPFAM" id="SSF51735">
    <property type="entry name" value="NAD(P)-binding Rossmann-fold domains"/>
    <property type="match status" value="1"/>
</dbReference>
<dbReference type="Proteomes" id="UP000298327">
    <property type="component" value="Unassembled WGS sequence"/>
</dbReference>
<evidence type="ECO:0000256" key="3">
    <source>
        <dbReference type="ARBA" id="ARBA00022857"/>
    </source>
</evidence>
<dbReference type="AlphaFoldDB" id="A0A4Y9ZB65"/>
<evidence type="ECO:0000256" key="4">
    <source>
        <dbReference type="ARBA" id="ARBA00048508"/>
    </source>
</evidence>
<dbReference type="InterPro" id="IPR020904">
    <property type="entry name" value="Sc_DH/Rdtase_CS"/>
</dbReference>
<dbReference type="PANTHER" id="PTHR42879:SF2">
    <property type="entry name" value="3-OXOACYL-[ACYL-CARRIER-PROTEIN] REDUCTASE FABG"/>
    <property type="match status" value="1"/>
</dbReference>
<dbReference type="GO" id="GO:0032787">
    <property type="term" value="P:monocarboxylic acid metabolic process"/>
    <property type="evidence" value="ECO:0007669"/>
    <property type="project" value="UniProtKB-ARBA"/>
</dbReference>
<evidence type="ECO:0000256" key="1">
    <source>
        <dbReference type="ARBA" id="ARBA00006484"/>
    </source>
</evidence>
<dbReference type="PANTHER" id="PTHR42879">
    <property type="entry name" value="3-OXOACYL-(ACYL-CARRIER-PROTEIN) REDUCTASE"/>
    <property type="match status" value="1"/>
</dbReference>
<comment type="similarity">
    <text evidence="1">Belongs to the short-chain dehydrogenases/reductases (SDR) family.</text>
</comment>
<dbReference type="InterPro" id="IPR036291">
    <property type="entry name" value="NAD(P)-bd_dom_sf"/>
</dbReference>
<dbReference type="InterPro" id="IPR050259">
    <property type="entry name" value="SDR"/>
</dbReference>
<dbReference type="PRINTS" id="PR00081">
    <property type="entry name" value="GDHRDH"/>
</dbReference>
<dbReference type="GO" id="GO:0004316">
    <property type="term" value="F:3-oxoacyl-[acyl-carrier-protein] reductase (NADPH) activity"/>
    <property type="evidence" value="ECO:0007669"/>
    <property type="project" value="UniProtKB-EC"/>
</dbReference>
<accession>A0A4Y9ZB65</accession>
<name>A0A4Y9ZB65_9AGAM</name>
<sequence length="263" mass="28153">MPVALITGAAQGIGRAIALRLADDGYDIAANDLASKSPELERLVTEISERDRKACAVPADVTEEDEVKKMVEDAVHRLGSIYVMVANAGIHLICPLIKMKVEDFDRIYAINVRGPMLCYKYAAIQMIAQGRGGRIIGKSTRCGLLSKQDPAHVFVGSAYCASKHAVTGLTQVAAAEFGKHNITVNAYAPGFTLTPLYDEATRQIDELMSLPSGTSIKMFLEKLSIARSGEPEEIAALVSFLVSEKAGYITGQTISCDGGLCPS</sequence>
<dbReference type="FunFam" id="3.40.50.720:FF:000084">
    <property type="entry name" value="Short-chain dehydrogenase reductase"/>
    <property type="match status" value="1"/>
</dbReference>
<dbReference type="PROSITE" id="PS00061">
    <property type="entry name" value="ADH_SHORT"/>
    <property type="match status" value="1"/>
</dbReference>
<organism evidence="5 6">
    <name type="scientific">Dentipellis fragilis</name>
    <dbReference type="NCBI Taxonomy" id="205917"/>
    <lineage>
        <taxon>Eukaryota</taxon>
        <taxon>Fungi</taxon>
        <taxon>Dikarya</taxon>
        <taxon>Basidiomycota</taxon>
        <taxon>Agaricomycotina</taxon>
        <taxon>Agaricomycetes</taxon>
        <taxon>Russulales</taxon>
        <taxon>Hericiaceae</taxon>
        <taxon>Dentipellis</taxon>
    </lineage>
</organism>
<comment type="caution">
    <text evidence="5">The sequence shown here is derived from an EMBL/GenBank/DDBJ whole genome shotgun (WGS) entry which is preliminary data.</text>
</comment>
<dbReference type="Pfam" id="PF13561">
    <property type="entry name" value="adh_short_C2"/>
    <property type="match status" value="1"/>
</dbReference>
<dbReference type="InterPro" id="IPR002347">
    <property type="entry name" value="SDR_fam"/>
</dbReference>
<dbReference type="EMBL" id="SEOQ01000027">
    <property type="protein sequence ID" value="TFY72045.1"/>
    <property type="molecule type" value="Genomic_DNA"/>
</dbReference>
<dbReference type="Gene3D" id="3.40.50.720">
    <property type="entry name" value="NAD(P)-binding Rossmann-like Domain"/>
    <property type="match status" value="1"/>
</dbReference>
<dbReference type="STRING" id="205917.A0A4Y9ZB65"/>
<protein>
    <recommendedName>
        <fullName evidence="2">3-oxoacyl-[acyl-carrier-protein] reductase</fullName>
        <ecNumber evidence="2">1.1.1.100</ecNumber>
    </recommendedName>
</protein>
<evidence type="ECO:0000313" key="5">
    <source>
        <dbReference type="EMBL" id="TFY72045.1"/>
    </source>
</evidence>
<evidence type="ECO:0000313" key="6">
    <source>
        <dbReference type="Proteomes" id="UP000298327"/>
    </source>
</evidence>
<keyword evidence="3" id="KW-0521">NADP</keyword>
<keyword evidence="6" id="KW-1185">Reference proteome</keyword>
<dbReference type="EC" id="1.1.1.100" evidence="2"/>
<evidence type="ECO:0000256" key="2">
    <source>
        <dbReference type="ARBA" id="ARBA00012948"/>
    </source>
</evidence>
<reference evidence="5 6" key="1">
    <citation type="submission" date="2019-02" db="EMBL/GenBank/DDBJ databases">
        <title>Genome sequencing of the rare red list fungi Dentipellis fragilis.</title>
        <authorList>
            <person name="Buettner E."/>
            <person name="Kellner H."/>
        </authorList>
    </citation>
    <scope>NUCLEOTIDE SEQUENCE [LARGE SCALE GENOMIC DNA]</scope>
    <source>
        <strain evidence="5 6">DSM 105465</strain>
    </source>
</reference>